<dbReference type="InterPro" id="IPR029058">
    <property type="entry name" value="AB_hydrolase_fold"/>
</dbReference>
<accession>A0A3N0DGJ8</accession>
<dbReference type="Gene3D" id="3.40.50.1820">
    <property type="entry name" value="alpha/beta hydrolase"/>
    <property type="match status" value="1"/>
</dbReference>
<dbReference type="Proteomes" id="UP000267469">
    <property type="component" value="Unassembled WGS sequence"/>
</dbReference>
<dbReference type="OrthoDB" id="659408at2"/>
<dbReference type="RefSeq" id="WP_123218182.1">
    <property type="nucleotide sequence ID" value="NZ_RJTM01000178.1"/>
</dbReference>
<dbReference type="EMBL" id="RJTM01000178">
    <property type="protein sequence ID" value="RNL74423.1"/>
    <property type="molecule type" value="Genomic_DNA"/>
</dbReference>
<dbReference type="AlphaFoldDB" id="A0A3N0DGJ8"/>
<gene>
    <name evidence="1" type="ORF">ED312_22045</name>
</gene>
<dbReference type="SUPFAM" id="SSF53474">
    <property type="entry name" value="alpha/beta-Hydrolases"/>
    <property type="match status" value="1"/>
</dbReference>
<keyword evidence="1" id="KW-0378">Hydrolase</keyword>
<comment type="caution">
    <text evidence="1">The sequence shown here is derived from an EMBL/GenBank/DDBJ whole genome shotgun (WGS) entry which is preliminary data.</text>
</comment>
<name>A0A3N0DGJ8_SINP1</name>
<proteinExistence type="predicted"/>
<evidence type="ECO:0000313" key="1">
    <source>
        <dbReference type="EMBL" id="RNL74423.1"/>
    </source>
</evidence>
<keyword evidence="2" id="KW-1185">Reference proteome</keyword>
<dbReference type="GO" id="GO:0016787">
    <property type="term" value="F:hydrolase activity"/>
    <property type="evidence" value="ECO:0007669"/>
    <property type="project" value="UniProtKB-KW"/>
</dbReference>
<protein>
    <submittedName>
        <fullName evidence="1">Alpha/beta hydrolase</fullName>
    </submittedName>
</protein>
<organism evidence="1 2">
    <name type="scientific">Sinomicrobium pectinilyticum</name>
    <dbReference type="NCBI Taxonomy" id="1084421"/>
    <lineage>
        <taxon>Bacteria</taxon>
        <taxon>Pseudomonadati</taxon>
        <taxon>Bacteroidota</taxon>
        <taxon>Flavobacteriia</taxon>
        <taxon>Flavobacteriales</taxon>
        <taxon>Flavobacteriaceae</taxon>
        <taxon>Sinomicrobium</taxon>
    </lineage>
</organism>
<reference evidence="1 2" key="1">
    <citation type="submission" date="2018-10" db="EMBL/GenBank/DDBJ databases">
        <title>Sinomicrobium pectinilyticum sp. nov., a pectinase-producing bacterium isolated from alkaline and saline soil, and emended description of the genus Sinomicrobium.</title>
        <authorList>
            <person name="Cheng B."/>
            <person name="Li C."/>
            <person name="Lai Q."/>
            <person name="Du M."/>
            <person name="Shao Z."/>
            <person name="Xu P."/>
            <person name="Yang C."/>
        </authorList>
    </citation>
    <scope>NUCLEOTIDE SEQUENCE [LARGE SCALE GENOMIC DNA]</scope>
    <source>
        <strain evidence="1 2">5DNS001</strain>
    </source>
</reference>
<sequence>MDTPRIPVYFMPGMAASPLIFENIRLPEDRFEIHYLEWMLPLENESLKNYALRMCVHIKHEAPVLIGVSFGGMLVQEMVAYVNPRKVIIISSVKCREELPAKMLFARYTRAYKLLPTGLINNVELLAKYAFGEAVTKRIQLYEKYLSVRNKKYIDWAIDAIVCWDRDEILPGIIHIHGDKDPVFPIARIKDCIRIDKGTHIMIINRYKWFNEHLSSLIEN</sequence>
<evidence type="ECO:0000313" key="2">
    <source>
        <dbReference type="Proteomes" id="UP000267469"/>
    </source>
</evidence>